<accession>A0A4Y2WXZ0</accession>
<sequence>MSLAIYKAPADENNLNNRRNVAFLKLSSRFKADPSSIPPTKGAAEQHTFSNAFLFGTFNGTCTKGAPLEEEEFELDQILEKYGEI</sequence>
<dbReference type="AlphaFoldDB" id="A0A4Y2WXZ0"/>
<reference evidence="1 2" key="1">
    <citation type="journal article" date="2019" name="Sci. Rep.">
        <title>Orb-weaving spider Araneus ventricosus genome elucidates the spidroin gene catalogue.</title>
        <authorList>
            <person name="Kono N."/>
            <person name="Nakamura H."/>
            <person name="Ohtoshi R."/>
            <person name="Moran D.A.P."/>
            <person name="Shinohara A."/>
            <person name="Yoshida Y."/>
            <person name="Fujiwara M."/>
            <person name="Mori M."/>
            <person name="Tomita M."/>
            <person name="Arakawa K."/>
        </authorList>
    </citation>
    <scope>NUCLEOTIDE SEQUENCE [LARGE SCALE GENOMIC DNA]</scope>
</reference>
<comment type="caution">
    <text evidence="1">The sequence shown here is derived from an EMBL/GenBank/DDBJ whole genome shotgun (WGS) entry which is preliminary data.</text>
</comment>
<dbReference type="OrthoDB" id="6781249at2759"/>
<evidence type="ECO:0000313" key="2">
    <source>
        <dbReference type="Proteomes" id="UP000499080"/>
    </source>
</evidence>
<gene>
    <name evidence="1" type="ORF">AVEN_31034_1</name>
</gene>
<dbReference type="Proteomes" id="UP000499080">
    <property type="component" value="Unassembled WGS sequence"/>
</dbReference>
<proteinExistence type="predicted"/>
<dbReference type="EMBL" id="BGPR01067001">
    <property type="protein sequence ID" value="GBO41380.1"/>
    <property type="molecule type" value="Genomic_DNA"/>
</dbReference>
<evidence type="ECO:0000313" key="1">
    <source>
        <dbReference type="EMBL" id="GBO41380.1"/>
    </source>
</evidence>
<organism evidence="1 2">
    <name type="scientific">Araneus ventricosus</name>
    <name type="common">Orbweaver spider</name>
    <name type="synonym">Epeira ventricosa</name>
    <dbReference type="NCBI Taxonomy" id="182803"/>
    <lineage>
        <taxon>Eukaryota</taxon>
        <taxon>Metazoa</taxon>
        <taxon>Ecdysozoa</taxon>
        <taxon>Arthropoda</taxon>
        <taxon>Chelicerata</taxon>
        <taxon>Arachnida</taxon>
        <taxon>Araneae</taxon>
        <taxon>Araneomorphae</taxon>
        <taxon>Entelegynae</taxon>
        <taxon>Araneoidea</taxon>
        <taxon>Araneidae</taxon>
        <taxon>Araneus</taxon>
    </lineage>
</organism>
<keyword evidence="2" id="KW-1185">Reference proteome</keyword>
<name>A0A4Y2WXZ0_ARAVE</name>
<protein>
    <submittedName>
        <fullName evidence="1">Uncharacterized protein</fullName>
    </submittedName>
</protein>